<keyword evidence="5" id="KW-1185">Reference proteome</keyword>
<name>A0A1B1SDC7_9BACT</name>
<accession>A0A1B1SDC7</accession>
<feature type="domain" description="GH16" evidence="2">
    <location>
        <begin position="13"/>
        <end position="256"/>
    </location>
</feature>
<dbReference type="GO" id="GO:0005975">
    <property type="term" value="P:carbohydrate metabolic process"/>
    <property type="evidence" value="ECO:0007669"/>
    <property type="project" value="InterPro"/>
</dbReference>
<dbReference type="InterPro" id="IPR000757">
    <property type="entry name" value="Beta-glucanase-like"/>
</dbReference>
<evidence type="ECO:0000313" key="6">
    <source>
        <dbReference type="Proteomes" id="UP000306630"/>
    </source>
</evidence>
<dbReference type="STRING" id="1796646.A4V02_11030"/>
<reference evidence="4 6" key="3">
    <citation type="submission" date="2019-04" db="EMBL/GenBank/DDBJ databases">
        <title>Microbes associate with the intestines of laboratory mice.</title>
        <authorList>
            <person name="Navarre W."/>
            <person name="Wong E."/>
            <person name="Huang K."/>
            <person name="Tropini C."/>
            <person name="Ng K."/>
            <person name="Yu B."/>
        </authorList>
    </citation>
    <scope>NUCLEOTIDE SEQUENCE [LARGE SCALE GENOMIC DNA]</scope>
    <source>
        <strain evidence="4 6">NM06_A21</strain>
    </source>
</reference>
<organism evidence="3 5">
    <name type="scientific">Muribaculum intestinale</name>
    <dbReference type="NCBI Taxonomy" id="1796646"/>
    <lineage>
        <taxon>Bacteria</taxon>
        <taxon>Pseudomonadati</taxon>
        <taxon>Bacteroidota</taxon>
        <taxon>Bacteroidia</taxon>
        <taxon>Bacteroidales</taxon>
        <taxon>Muribaculaceae</taxon>
        <taxon>Muribaculum</taxon>
    </lineage>
</organism>
<sequence>MLLACGGSDDENVISDNNKEPGWELVWQDEFDGETVDESVWSRITEGTPDWKKYQSTDDRCYEKRGSSIVFYGIVNDDKDADPRDYLCGGLYTAGKKAFGPGRIEVCARMTQAQGAWPAIWMMPFQSDKGWPYDGEIDIMEHLNMDKSVHQTLHSGYIDVDNNRDNPLYSRQSPVADVTEFHVYGVDITEDKVVFHIDGVDKLTYPRMAVDGQYPFYQEWDLRIDMQLGGSWVGKINARQLPVEMEVAWVKYYQWR</sequence>
<evidence type="ECO:0000313" key="3">
    <source>
        <dbReference type="EMBL" id="ANU64854.1"/>
    </source>
</evidence>
<dbReference type="PROSITE" id="PS51762">
    <property type="entry name" value="GH16_2"/>
    <property type="match status" value="1"/>
</dbReference>
<proteinExistence type="inferred from homology"/>
<comment type="similarity">
    <text evidence="1">Belongs to the glycosyl hydrolase 16 family.</text>
</comment>
<evidence type="ECO:0000256" key="1">
    <source>
        <dbReference type="ARBA" id="ARBA00006865"/>
    </source>
</evidence>
<dbReference type="OrthoDB" id="9809583at2"/>
<dbReference type="InterPro" id="IPR013320">
    <property type="entry name" value="ConA-like_dom_sf"/>
</dbReference>
<dbReference type="EMBL" id="CP015402">
    <property type="protein sequence ID" value="ANU64854.1"/>
    <property type="molecule type" value="Genomic_DNA"/>
</dbReference>
<dbReference type="AlphaFoldDB" id="A0A1B1SDC7"/>
<dbReference type="Proteomes" id="UP000306630">
    <property type="component" value="Unassembled WGS sequence"/>
</dbReference>
<dbReference type="KEGG" id="pary:A4V02_11030"/>
<dbReference type="PANTHER" id="PTHR10963">
    <property type="entry name" value="GLYCOSYL HYDROLASE-RELATED"/>
    <property type="match status" value="1"/>
</dbReference>
<reference evidence="3" key="2">
    <citation type="submission" date="2017-04" db="EMBL/GenBank/DDBJ databases">
        <title>Complete Genome Sequences of Twelve Strains of a Stable Defined Moderately Diverse Mouse Microbiota 2 (sDMDMm2).</title>
        <authorList>
            <person name="Uchimura Y."/>
            <person name="Wyss M."/>
            <person name="Brugiroux S."/>
            <person name="Limenitakis J.P."/>
            <person name="Stecher B."/>
            <person name="McCoy K.D."/>
            <person name="Macpherson A.J."/>
        </authorList>
    </citation>
    <scope>NUCLEOTIDE SEQUENCE</scope>
    <source>
        <strain evidence="3">YL27</strain>
    </source>
</reference>
<dbReference type="Pfam" id="PF00722">
    <property type="entry name" value="Glyco_hydro_16"/>
    <property type="match status" value="1"/>
</dbReference>
<dbReference type="Gene3D" id="2.60.120.200">
    <property type="match status" value="1"/>
</dbReference>
<protein>
    <submittedName>
        <fullName evidence="4">Glycoside hydrolase family 16 protein</fullName>
    </submittedName>
</protein>
<dbReference type="CDD" id="cd08023">
    <property type="entry name" value="GH16_laminarinase_like"/>
    <property type="match status" value="1"/>
</dbReference>
<accession>A0A1Z2XKV5</accession>
<dbReference type="EMBL" id="SRYD01000006">
    <property type="protein sequence ID" value="TGY76060.1"/>
    <property type="molecule type" value="Genomic_DNA"/>
</dbReference>
<dbReference type="Proteomes" id="UP000186351">
    <property type="component" value="Chromosome"/>
</dbReference>
<dbReference type="InterPro" id="IPR050546">
    <property type="entry name" value="Glycosyl_Hydrlase_16"/>
</dbReference>
<reference evidence="5" key="1">
    <citation type="submission" date="2016-04" db="EMBL/GenBank/DDBJ databases">
        <title>Complete Genome Sequences of Twelve Strains of a Stable Defined Moderately Diverse Mouse Microbiota 2 (sDMDMm2).</title>
        <authorList>
            <person name="Uchimura Y."/>
            <person name="Wyss M."/>
            <person name="Brugiroux S."/>
            <person name="Limenitakis J.P."/>
            <person name="Stecher B."/>
            <person name="McCoy K.D."/>
            <person name="Macpherson A.J."/>
        </authorList>
    </citation>
    <scope>NUCLEOTIDE SEQUENCE [LARGE SCALE GENOMIC DNA]</scope>
    <source>
        <strain evidence="5">YL27</strain>
    </source>
</reference>
<dbReference type="SUPFAM" id="SSF49899">
    <property type="entry name" value="Concanavalin A-like lectins/glucanases"/>
    <property type="match status" value="1"/>
</dbReference>
<gene>
    <name evidence="3" type="ORF">A4V02_11030</name>
    <name evidence="4" type="ORF">E5333_02090</name>
</gene>
<evidence type="ECO:0000313" key="4">
    <source>
        <dbReference type="EMBL" id="TGY76060.1"/>
    </source>
</evidence>
<dbReference type="GO" id="GO:0004553">
    <property type="term" value="F:hydrolase activity, hydrolyzing O-glycosyl compounds"/>
    <property type="evidence" value="ECO:0007669"/>
    <property type="project" value="InterPro"/>
</dbReference>
<evidence type="ECO:0000259" key="2">
    <source>
        <dbReference type="PROSITE" id="PS51762"/>
    </source>
</evidence>
<evidence type="ECO:0000313" key="5">
    <source>
        <dbReference type="Proteomes" id="UP000186351"/>
    </source>
</evidence>
<keyword evidence="4" id="KW-0378">Hydrolase</keyword>
<dbReference type="PANTHER" id="PTHR10963:SF55">
    <property type="entry name" value="GLYCOSIDE HYDROLASE FAMILY 16 PROTEIN"/>
    <property type="match status" value="1"/>
</dbReference>